<feature type="region of interest" description="Disordered" evidence="5">
    <location>
        <begin position="134"/>
        <end position="271"/>
    </location>
</feature>
<dbReference type="HOGENOM" id="CLU_020640_0_0_1"/>
<feature type="region of interest" description="Disordered" evidence="5">
    <location>
        <begin position="485"/>
        <end position="517"/>
    </location>
</feature>
<proteinExistence type="predicted"/>
<evidence type="ECO:0000259" key="6">
    <source>
        <dbReference type="SMART" id="SM00576"/>
    </source>
</evidence>
<dbReference type="KEGG" id="cci:CC1G_09715"/>
<dbReference type="SMART" id="SM00576">
    <property type="entry name" value="BTP"/>
    <property type="match status" value="1"/>
</dbReference>
<dbReference type="STRING" id="240176.A8NJF8"/>
<dbReference type="InterPro" id="IPR006565">
    <property type="entry name" value="BTP"/>
</dbReference>
<sequence length="564" mass="61319">MDANTHRLLESVTHRTLHAHAFSRASSQATLVLTDLLSRYLTLLTSSCARYAQHAGRHQLSIYDALQAIDELGTSVDELSEFGSTEGKEMNRYAVQSAKRIEELNEYRSHLFEGLRQDRDDAIALHFARFDEEGYVDSEDDEQSSEYSVSDDEVATQPATLPDAMEVDGQPVSPSLQKRRHVSSPKLPPSPVSKSPSPSRKRPRTANWNPPEHIPDFLPPFPSTDVAPPGSNHPSPRMSSQPPELRPPTPAPGTPEPTGAAAAEKAEKASLSLSQAIAANNTTSDILVQVPYAQSTLAGIPERHLPGPPPSRPPPRPPRFATPQTEPSFIGAYHYILTHPPPPHPPPATTQRHRVAMALLDLLQKQSRWTPADTLNASVAPCPPRVATMSPSCPVAISDLGPDGKPRDGKEDRTKFPMTSMKPVAYPERLAPMASQPSSHIPDLARLVLHPAILSRSTRLTHPPMLYRGSKPLVYGRGVPAPWNVAPLPDPANPSTPSSSKPNGKDKETDPDAPKPAMADALLFATWDYDKKDYRVPLPRHGSRNRVAGGSGVITLGGSRKGHK</sequence>
<feature type="compositionally biased region" description="Pro residues" evidence="5">
    <location>
        <begin position="244"/>
        <end position="255"/>
    </location>
</feature>
<dbReference type="GO" id="GO:0005634">
    <property type="term" value="C:nucleus"/>
    <property type="evidence" value="ECO:0007669"/>
    <property type="project" value="UniProtKB-SubCell"/>
</dbReference>
<keyword evidence="8" id="KW-1185">Reference proteome</keyword>
<gene>
    <name evidence="7" type="ORF">CC1G_09715</name>
</gene>
<dbReference type="Pfam" id="PF07524">
    <property type="entry name" value="Bromo_TP"/>
    <property type="match status" value="1"/>
</dbReference>
<keyword evidence="3" id="KW-0804">Transcription</keyword>
<feature type="compositionally biased region" description="Basic and acidic residues" evidence="5">
    <location>
        <begin position="503"/>
        <end position="513"/>
    </location>
</feature>
<feature type="compositionally biased region" description="Pro residues" evidence="5">
    <location>
        <begin position="306"/>
        <end position="320"/>
    </location>
</feature>
<evidence type="ECO:0000256" key="3">
    <source>
        <dbReference type="ARBA" id="ARBA00023163"/>
    </source>
</evidence>
<feature type="compositionally biased region" description="Polar residues" evidence="5">
    <location>
        <begin position="232"/>
        <end position="242"/>
    </location>
</feature>
<evidence type="ECO:0000313" key="7">
    <source>
        <dbReference type="EMBL" id="EAU87618.2"/>
    </source>
</evidence>
<accession>A8NJF8</accession>
<evidence type="ECO:0000256" key="5">
    <source>
        <dbReference type="SAM" id="MobiDB-lite"/>
    </source>
</evidence>
<comment type="subcellular location">
    <subcellularLocation>
        <location evidence="1">Nucleus</location>
    </subcellularLocation>
</comment>
<name>A8NJF8_COPC7</name>
<dbReference type="GeneID" id="6010728"/>
<dbReference type="eggNOG" id="ENOG502SDD1">
    <property type="taxonomic scope" value="Eukaryota"/>
</dbReference>
<evidence type="ECO:0000313" key="8">
    <source>
        <dbReference type="Proteomes" id="UP000001861"/>
    </source>
</evidence>
<organism evidence="7 8">
    <name type="scientific">Coprinopsis cinerea (strain Okayama-7 / 130 / ATCC MYA-4618 / FGSC 9003)</name>
    <name type="common">Inky cap fungus</name>
    <name type="synonym">Hormographiella aspergillata</name>
    <dbReference type="NCBI Taxonomy" id="240176"/>
    <lineage>
        <taxon>Eukaryota</taxon>
        <taxon>Fungi</taxon>
        <taxon>Dikarya</taxon>
        <taxon>Basidiomycota</taxon>
        <taxon>Agaricomycotina</taxon>
        <taxon>Agaricomycetes</taxon>
        <taxon>Agaricomycetidae</taxon>
        <taxon>Agaricales</taxon>
        <taxon>Agaricineae</taxon>
        <taxon>Psathyrellaceae</taxon>
        <taxon>Coprinopsis</taxon>
    </lineage>
</organism>
<protein>
    <recommendedName>
        <fullName evidence="6">Bromodomain associated domain-containing protein</fullName>
    </recommendedName>
</protein>
<feature type="domain" description="Bromodomain associated" evidence="6">
    <location>
        <begin position="2"/>
        <end position="78"/>
    </location>
</feature>
<dbReference type="CDD" id="cd00076">
    <property type="entry name" value="HFD_SF"/>
    <property type="match status" value="1"/>
</dbReference>
<feature type="compositionally biased region" description="Acidic residues" evidence="5">
    <location>
        <begin position="134"/>
        <end position="154"/>
    </location>
</feature>
<comment type="caution">
    <text evidence="7">The sequence shown here is derived from an EMBL/GenBank/DDBJ whole genome shotgun (WGS) entry which is preliminary data.</text>
</comment>
<evidence type="ECO:0000256" key="1">
    <source>
        <dbReference type="ARBA" id="ARBA00004123"/>
    </source>
</evidence>
<dbReference type="AlphaFoldDB" id="A8NJF8"/>
<keyword evidence="4" id="KW-0539">Nucleus</keyword>
<evidence type="ECO:0000256" key="4">
    <source>
        <dbReference type="ARBA" id="ARBA00023242"/>
    </source>
</evidence>
<keyword evidence="2" id="KW-0805">Transcription regulation</keyword>
<dbReference type="OrthoDB" id="436852at2759"/>
<reference evidence="7 8" key="1">
    <citation type="journal article" date="2010" name="Proc. Natl. Acad. Sci. U.S.A.">
        <title>Insights into evolution of multicellular fungi from the assembled chromosomes of the mushroom Coprinopsis cinerea (Coprinus cinereus).</title>
        <authorList>
            <person name="Stajich J.E."/>
            <person name="Wilke S.K."/>
            <person name="Ahren D."/>
            <person name="Au C.H."/>
            <person name="Birren B.W."/>
            <person name="Borodovsky M."/>
            <person name="Burns C."/>
            <person name="Canback B."/>
            <person name="Casselton L.A."/>
            <person name="Cheng C.K."/>
            <person name="Deng J."/>
            <person name="Dietrich F.S."/>
            <person name="Fargo D.C."/>
            <person name="Farman M.L."/>
            <person name="Gathman A.C."/>
            <person name="Goldberg J."/>
            <person name="Guigo R."/>
            <person name="Hoegger P.J."/>
            <person name="Hooker J.B."/>
            <person name="Huggins A."/>
            <person name="James T.Y."/>
            <person name="Kamada T."/>
            <person name="Kilaru S."/>
            <person name="Kodira C."/>
            <person name="Kues U."/>
            <person name="Kupfer D."/>
            <person name="Kwan H.S."/>
            <person name="Lomsadze A."/>
            <person name="Li W."/>
            <person name="Lilly W.W."/>
            <person name="Ma L.J."/>
            <person name="Mackey A.J."/>
            <person name="Manning G."/>
            <person name="Martin F."/>
            <person name="Muraguchi H."/>
            <person name="Natvig D.O."/>
            <person name="Palmerini H."/>
            <person name="Ramesh M.A."/>
            <person name="Rehmeyer C.J."/>
            <person name="Roe B.A."/>
            <person name="Shenoy N."/>
            <person name="Stanke M."/>
            <person name="Ter-Hovhannisyan V."/>
            <person name="Tunlid A."/>
            <person name="Velagapudi R."/>
            <person name="Vision T.J."/>
            <person name="Zeng Q."/>
            <person name="Zolan M.E."/>
            <person name="Pukkila P.J."/>
        </authorList>
    </citation>
    <scope>NUCLEOTIDE SEQUENCE [LARGE SCALE GENOMIC DNA]</scope>
    <source>
        <strain evidence="8">Okayama-7 / 130 / ATCC MYA-4618 / FGSC 9003</strain>
    </source>
</reference>
<dbReference type="RefSeq" id="XP_001834215.2">
    <property type="nucleotide sequence ID" value="XM_001834163.2"/>
</dbReference>
<dbReference type="EMBL" id="AACS02000010">
    <property type="protein sequence ID" value="EAU87618.2"/>
    <property type="molecule type" value="Genomic_DNA"/>
</dbReference>
<dbReference type="InParanoid" id="A8NJF8"/>
<dbReference type="OMA" id="SESCAKY"/>
<dbReference type="VEuPathDB" id="FungiDB:CC1G_09715"/>
<feature type="region of interest" description="Disordered" evidence="5">
    <location>
        <begin position="298"/>
        <end position="325"/>
    </location>
</feature>
<evidence type="ECO:0000256" key="2">
    <source>
        <dbReference type="ARBA" id="ARBA00023015"/>
    </source>
</evidence>
<dbReference type="GO" id="GO:0046982">
    <property type="term" value="F:protein heterodimerization activity"/>
    <property type="evidence" value="ECO:0007669"/>
    <property type="project" value="InterPro"/>
</dbReference>
<dbReference type="Gene3D" id="1.10.20.10">
    <property type="entry name" value="Histone, subunit A"/>
    <property type="match status" value="1"/>
</dbReference>
<dbReference type="InterPro" id="IPR009072">
    <property type="entry name" value="Histone-fold"/>
</dbReference>
<feature type="region of interest" description="Disordered" evidence="5">
    <location>
        <begin position="535"/>
        <end position="564"/>
    </location>
</feature>
<dbReference type="Proteomes" id="UP000001861">
    <property type="component" value="Unassembled WGS sequence"/>
</dbReference>